<dbReference type="RefSeq" id="WP_216548023.1">
    <property type="nucleotide sequence ID" value="NZ_JAHLQO010000001.1"/>
</dbReference>
<dbReference type="Pfam" id="PF13302">
    <property type="entry name" value="Acetyltransf_3"/>
    <property type="match status" value="1"/>
</dbReference>
<evidence type="ECO:0000313" key="3">
    <source>
        <dbReference type="Proteomes" id="UP000783742"/>
    </source>
</evidence>
<sequence>MNNKGTASLETDRLILRKFEERDIEFAYKNWMSDEKVTEFLTWKAHKNLDESKDVINSWINNYAEKNFYQWAIEFKEIGEVIGTISVGSLDERIDKVHMGYCIGRNFWNMGIVTEAFREVIRFFFEEVGVNRIESQFDPNNPASGRVMEKCGLKFEGKLLANDFNNRGIVDANVYGLIKIDYEKEKL</sequence>
<gene>
    <name evidence="2" type="ORF">KQI68_00650</name>
</gene>
<name>A0ABS6FGI9_9FIRM</name>
<dbReference type="PROSITE" id="PS51186">
    <property type="entry name" value="GNAT"/>
    <property type="match status" value="1"/>
</dbReference>
<comment type="caution">
    <text evidence="2">The sequence shown here is derived from an EMBL/GenBank/DDBJ whole genome shotgun (WGS) entry which is preliminary data.</text>
</comment>
<dbReference type="PANTHER" id="PTHR43792">
    <property type="entry name" value="GNAT FAMILY, PUTATIVE (AFU_ORTHOLOGUE AFUA_3G00765)-RELATED-RELATED"/>
    <property type="match status" value="1"/>
</dbReference>
<evidence type="ECO:0000259" key="1">
    <source>
        <dbReference type="PROSITE" id="PS51186"/>
    </source>
</evidence>
<evidence type="ECO:0000313" key="2">
    <source>
        <dbReference type="EMBL" id="MBU5668340.1"/>
    </source>
</evidence>
<accession>A0ABS6FGI9</accession>
<reference evidence="2 3" key="1">
    <citation type="submission" date="2021-06" db="EMBL/GenBank/DDBJ databases">
        <authorList>
            <person name="Sun Q."/>
            <person name="Li D."/>
        </authorList>
    </citation>
    <scope>NUCLEOTIDE SEQUENCE [LARGE SCALE GENOMIC DNA]</scope>
    <source>
        <strain evidence="2 3">MSJ-1</strain>
    </source>
</reference>
<proteinExistence type="predicted"/>
<feature type="domain" description="N-acetyltransferase" evidence="1">
    <location>
        <begin position="14"/>
        <end position="181"/>
    </location>
</feature>
<keyword evidence="3" id="KW-1185">Reference proteome</keyword>
<dbReference type="InterPro" id="IPR051531">
    <property type="entry name" value="N-acetyltransferase"/>
</dbReference>
<dbReference type="InterPro" id="IPR000182">
    <property type="entry name" value="GNAT_dom"/>
</dbReference>
<dbReference type="Proteomes" id="UP000783742">
    <property type="component" value="Unassembled WGS sequence"/>
</dbReference>
<dbReference type="PANTHER" id="PTHR43792:SF1">
    <property type="entry name" value="N-ACETYLTRANSFERASE DOMAIN-CONTAINING PROTEIN"/>
    <property type="match status" value="1"/>
</dbReference>
<organism evidence="2 3">
    <name type="scientific">Peptoniphilus ovalis</name>
    <dbReference type="NCBI Taxonomy" id="2841503"/>
    <lineage>
        <taxon>Bacteria</taxon>
        <taxon>Bacillati</taxon>
        <taxon>Bacillota</taxon>
        <taxon>Tissierellia</taxon>
        <taxon>Tissierellales</taxon>
        <taxon>Peptoniphilaceae</taxon>
        <taxon>Peptoniphilus</taxon>
    </lineage>
</organism>
<dbReference type="EMBL" id="JAHLQO010000001">
    <property type="protein sequence ID" value="MBU5668340.1"/>
    <property type="molecule type" value="Genomic_DNA"/>
</dbReference>
<protein>
    <submittedName>
        <fullName evidence="2">GNAT family N-acetyltransferase</fullName>
    </submittedName>
</protein>